<reference evidence="5" key="2">
    <citation type="submission" date="2017-10" db="EMBL/GenBank/DDBJ databases">
        <title>Kefir isolates.</title>
        <authorList>
            <person name="Kim Y."/>
            <person name="Blasche S."/>
        </authorList>
    </citation>
    <scope>NUCLEOTIDE SEQUENCE [LARGE SCALE GENOMIC DNA]</scope>
    <source>
        <strain evidence="5">OG2-2</strain>
    </source>
</reference>
<evidence type="ECO:0000313" key="7">
    <source>
        <dbReference type="Proteomes" id="UP000216195"/>
    </source>
</evidence>
<dbReference type="PANTHER" id="PTHR42932">
    <property type="entry name" value="GENERAL STRESS PROTEIN 20U"/>
    <property type="match status" value="1"/>
</dbReference>
<comment type="similarity">
    <text evidence="1 2">Belongs to the Dps family.</text>
</comment>
<accession>A0A2A8D3V8</accession>
<dbReference type="SUPFAM" id="SSF47240">
    <property type="entry name" value="Ferritin-like"/>
    <property type="match status" value="1"/>
</dbReference>
<accession>A0A5F0MAX3</accession>
<proteinExistence type="inferred from homology"/>
<dbReference type="InterPro" id="IPR012347">
    <property type="entry name" value="Ferritin-like"/>
</dbReference>
<dbReference type="OMA" id="WDDYSIG"/>
<dbReference type="CDD" id="cd01043">
    <property type="entry name" value="DPS"/>
    <property type="match status" value="1"/>
</dbReference>
<dbReference type="InterPro" id="IPR008331">
    <property type="entry name" value="Ferritin_DPS_dom"/>
</dbReference>
<evidence type="ECO:0000313" key="6">
    <source>
        <dbReference type="EMBL" id="VEJ30319.1"/>
    </source>
</evidence>
<keyword evidence="8" id="KW-1185">Reference proteome</keyword>
<dbReference type="STRING" id="762948.HMPREF0733_10533"/>
<dbReference type="Proteomes" id="UP000270988">
    <property type="component" value="Chromosome"/>
</dbReference>
<feature type="domain" description="Ferritin/DPS" evidence="3">
    <location>
        <begin position="22"/>
        <end position="160"/>
    </location>
</feature>
<dbReference type="PROSITE" id="PS00818">
    <property type="entry name" value="DPS_1"/>
    <property type="match status" value="1"/>
</dbReference>
<evidence type="ECO:0000313" key="4">
    <source>
        <dbReference type="EMBL" id="PAK85213.1"/>
    </source>
</evidence>
<dbReference type="InterPro" id="IPR002177">
    <property type="entry name" value="DPS_DNA-bd"/>
</dbReference>
<organism evidence="5 8">
    <name type="scientific">Rothia dentocariosa</name>
    <dbReference type="NCBI Taxonomy" id="2047"/>
    <lineage>
        <taxon>Bacteria</taxon>
        <taxon>Bacillati</taxon>
        <taxon>Actinomycetota</taxon>
        <taxon>Actinomycetes</taxon>
        <taxon>Micrococcales</taxon>
        <taxon>Micrococcaceae</taxon>
        <taxon>Rothia</taxon>
    </lineage>
</organism>
<dbReference type="InterPro" id="IPR009078">
    <property type="entry name" value="Ferritin-like_SF"/>
</dbReference>
<name>A0A2A8D3V8_9MICC</name>
<dbReference type="GO" id="GO:0008199">
    <property type="term" value="F:ferric iron binding"/>
    <property type="evidence" value="ECO:0007669"/>
    <property type="project" value="InterPro"/>
</dbReference>
<protein>
    <submittedName>
        <fullName evidence="6">24 kDa surface protein</fullName>
    </submittedName>
    <submittedName>
        <fullName evidence="5">DNA starvation/stationary phase protection protein</fullName>
    </submittedName>
</protein>
<dbReference type="EMBL" id="PDEV01000004">
    <property type="protein sequence ID" value="PEN15655.1"/>
    <property type="molecule type" value="Genomic_DNA"/>
</dbReference>
<dbReference type="Gene3D" id="1.20.1260.10">
    <property type="match status" value="1"/>
</dbReference>
<dbReference type="EMBL" id="NCWU01000010">
    <property type="protein sequence ID" value="PAK85213.1"/>
    <property type="molecule type" value="Genomic_DNA"/>
</dbReference>
<dbReference type="GO" id="GO:0016722">
    <property type="term" value="F:oxidoreductase activity, acting on metal ions"/>
    <property type="evidence" value="ECO:0007669"/>
    <property type="project" value="InterPro"/>
</dbReference>
<dbReference type="PROSITE" id="PS00819">
    <property type="entry name" value="DPS_2"/>
    <property type="match status" value="1"/>
</dbReference>
<dbReference type="PIRSF" id="PIRSF005900">
    <property type="entry name" value="Dps"/>
    <property type="match status" value="1"/>
</dbReference>
<dbReference type="Proteomes" id="UP000219947">
    <property type="component" value="Unassembled WGS sequence"/>
</dbReference>
<dbReference type="EMBL" id="LR134521">
    <property type="protein sequence ID" value="VEJ30319.1"/>
    <property type="molecule type" value="Genomic_DNA"/>
</dbReference>
<reference evidence="6 9" key="3">
    <citation type="submission" date="2018-12" db="EMBL/GenBank/DDBJ databases">
        <authorList>
            <consortium name="Pathogen Informatics"/>
        </authorList>
    </citation>
    <scope>NUCLEOTIDE SEQUENCE [LARGE SCALE GENOMIC DNA]</scope>
    <source>
        <strain evidence="6 9">NCTC10918</strain>
    </source>
</reference>
<dbReference type="Proteomes" id="UP000216195">
    <property type="component" value="Unassembled WGS sequence"/>
</dbReference>
<dbReference type="InterPro" id="IPR023188">
    <property type="entry name" value="DPS_DNA-bd_CS"/>
</dbReference>
<dbReference type="RefSeq" id="WP_013397818.1">
    <property type="nucleotide sequence ID" value="NZ_CAJPNU010000020.1"/>
</dbReference>
<evidence type="ECO:0000256" key="1">
    <source>
        <dbReference type="ARBA" id="ARBA00009497"/>
    </source>
</evidence>
<reference evidence="4 7" key="1">
    <citation type="submission" date="2017-04" db="EMBL/GenBank/DDBJ databases">
        <title>Kefir bacterial isolates.</title>
        <authorList>
            <person name="Kim Y."/>
            <person name="Blasche S."/>
            <person name="Patil K.R."/>
        </authorList>
    </citation>
    <scope>NUCLEOTIDE SEQUENCE [LARGE SCALE GENOMIC DNA]</scope>
    <source>
        <strain evidence="4 7">OG2-1</strain>
    </source>
</reference>
<dbReference type="Pfam" id="PF00210">
    <property type="entry name" value="Ferritin"/>
    <property type="match status" value="1"/>
</dbReference>
<dbReference type="AlphaFoldDB" id="A0A2A8D3V8"/>
<sequence>MTFAQYTAPGLTLDEGKEISEVLQARLHDLNELHLSLKHAHWNVTGPDFIAVHEMIDPQVDTVRNFVDDIAERMATLGATPNGLAGALVAARNHEDYPVGRARVTEHLHALNDVYTRVIEDHRKAIEFAGKVDPITEDLLIGQTAELEKFQWFVRAFLENSAGEIK</sequence>
<dbReference type="PANTHER" id="PTHR42932:SF3">
    <property type="entry name" value="DNA PROTECTION DURING STARVATION PROTEIN"/>
    <property type="match status" value="1"/>
</dbReference>
<dbReference type="PRINTS" id="PR01346">
    <property type="entry name" value="HELNAPAPROT"/>
</dbReference>
<dbReference type="GeneID" id="29742377"/>
<evidence type="ECO:0000313" key="9">
    <source>
        <dbReference type="Proteomes" id="UP000270988"/>
    </source>
</evidence>
<gene>
    <name evidence="6" type="primary">ftpA</name>
    <name evidence="4" type="ORF">B8W87_08165</name>
    <name evidence="5" type="ORF">CRM92_08570</name>
    <name evidence="6" type="ORF">NCTC10918_01597</name>
</gene>
<evidence type="ECO:0000256" key="2">
    <source>
        <dbReference type="RuleBase" id="RU003875"/>
    </source>
</evidence>
<evidence type="ECO:0000313" key="8">
    <source>
        <dbReference type="Proteomes" id="UP000219947"/>
    </source>
</evidence>
<evidence type="ECO:0000313" key="5">
    <source>
        <dbReference type="EMBL" id="PEN15655.1"/>
    </source>
</evidence>
<evidence type="ECO:0000259" key="3">
    <source>
        <dbReference type="Pfam" id="PF00210"/>
    </source>
</evidence>